<dbReference type="InterPro" id="IPR054722">
    <property type="entry name" value="PolX-like_BBD"/>
</dbReference>
<evidence type="ECO:0000313" key="4">
    <source>
        <dbReference type="Proteomes" id="UP001293254"/>
    </source>
</evidence>
<dbReference type="EMBL" id="JACGWO010000007">
    <property type="protein sequence ID" value="KAK4423648.1"/>
    <property type="molecule type" value="Genomic_DNA"/>
</dbReference>
<dbReference type="Proteomes" id="UP001293254">
    <property type="component" value="Unassembled WGS sequence"/>
</dbReference>
<comment type="caution">
    <text evidence="3">The sequence shown here is derived from an EMBL/GenBank/DDBJ whole genome shotgun (WGS) entry which is preliminary data.</text>
</comment>
<evidence type="ECO:0000313" key="3">
    <source>
        <dbReference type="EMBL" id="KAK4423648.1"/>
    </source>
</evidence>
<dbReference type="PANTHER" id="PTHR47592:SF31">
    <property type="entry name" value="ZINC FINGER, CCHC-TYPE-RELATED"/>
    <property type="match status" value="1"/>
</dbReference>
<dbReference type="Pfam" id="PF22936">
    <property type="entry name" value="Pol_BBD"/>
    <property type="match status" value="1"/>
</dbReference>
<gene>
    <name evidence="3" type="ORF">Salat_1947700</name>
</gene>
<name>A0AAE2CIQ5_9LAMI</name>
<dbReference type="AlphaFoldDB" id="A0AAE2CIQ5"/>
<reference evidence="3" key="1">
    <citation type="submission" date="2020-06" db="EMBL/GenBank/DDBJ databases">
        <authorList>
            <person name="Li T."/>
            <person name="Hu X."/>
            <person name="Zhang T."/>
            <person name="Song X."/>
            <person name="Zhang H."/>
            <person name="Dai N."/>
            <person name="Sheng W."/>
            <person name="Hou X."/>
            <person name="Wei L."/>
        </authorList>
    </citation>
    <scope>NUCLEOTIDE SEQUENCE</scope>
    <source>
        <strain evidence="3">3651</strain>
        <tissue evidence="3">Leaf</tissue>
    </source>
</reference>
<evidence type="ECO:0000259" key="1">
    <source>
        <dbReference type="Pfam" id="PF22936"/>
    </source>
</evidence>
<keyword evidence="4" id="KW-1185">Reference proteome</keyword>
<dbReference type="PANTHER" id="PTHR47592">
    <property type="entry name" value="PBF68 PROTEIN"/>
    <property type="match status" value="1"/>
</dbReference>
<protein>
    <submittedName>
        <fullName evidence="3">Retrovirus-related Pol polyprotein from transposon TNT 1-94</fullName>
    </submittedName>
</protein>
<dbReference type="InterPro" id="IPR057670">
    <property type="entry name" value="SH3_retrovirus"/>
</dbReference>
<proteinExistence type="predicted"/>
<evidence type="ECO:0000259" key="2">
    <source>
        <dbReference type="Pfam" id="PF25597"/>
    </source>
</evidence>
<accession>A0AAE2CIQ5</accession>
<sequence length="212" mass="23810">MERLEGKNVARPVIQKQISLILEEKVRIEEEMKLELNPKEDRSLVQDSFVIIAVIDTRATIHVTPNKSFFPSYEAESFGTVKMGNEDMCQIVGRGDIILSSNVGCQLILKDVKHVPDIRLNLISVGKLDDDGFESHYGNGNWKLTKGNLALARGVKEGSLYHTSDKEIPGKVWSGQKASYNHLKVFGCQAFVHIPKDKRAKLDAKTKQCIYL</sequence>
<feature type="domain" description="Retrovirus-related Pol polyprotein from transposon TNT 1-94-like beta-barrel" evidence="1">
    <location>
        <begin position="54"/>
        <end position="133"/>
    </location>
</feature>
<reference evidence="3" key="2">
    <citation type="journal article" date="2024" name="Plant">
        <title>Genomic evolution and insights into agronomic trait innovations of Sesamum species.</title>
        <authorList>
            <person name="Miao H."/>
            <person name="Wang L."/>
            <person name="Qu L."/>
            <person name="Liu H."/>
            <person name="Sun Y."/>
            <person name="Le M."/>
            <person name="Wang Q."/>
            <person name="Wei S."/>
            <person name="Zheng Y."/>
            <person name="Lin W."/>
            <person name="Duan Y."/>
            <person name="Cao H."/>
            <person name="Xiong S."/>
            <person name="Wang X."/>
            <person name="Wei L."/>
            <person name="Li C."/>
            <person name="Ma Q."/>
            <person name="Ju M."/>
            <person name="Zhao R."/>
            <person name="Li G."/>
            <person name="Mu C."/>
            <person name="Tian Q."/>
            <person name="Mei H."/>
            <person name="Zhang T."/>
            <person name="Gao T."/>
            <person name="Zhang H."/>
        </authorList>
    </citation>
    <scope>NUCLEOTIDE SEQUENCE</scope>
    <source>
        <strain evidence="3">3651</strain>
    </source>
</reference>
<organism evidence="3 4">
    <name type="scientific">Sesamum alatum</name>
    <dbReference type="NCBI Taxonomy" id="300844"/>
    <lineage>
        <taxon>Eukaryota</taxon>
        <taxon>Viridiplantae</taxon>
        <taxon>Streptophyta</taxon>
        <taxon>Embryophyta</taxon>
        <taxon>Tracheophyta</taxon>
        <taxon>Spermatophyta</taxon>
        <taxon>Magnoliopsida</taxon>
        <taxon>eudicotyledons</taxon>
        <taxon>Gunneridae</taxon>
        <taxon>Pentapetalae</taxon>
        <taxon>asterids</taxon>
        <taxon>lamiids</taxon>
        <taxon>Lamiales</taxon>
        <taxon>Pedaliaceae</taxon>
        <taxon>Sesamum</taxon>
    </lineage>
</organism>
<dbReference type="Pfam" id="PF25597">
    <property type="entry name" value="SH3_retrovirus"/>
    <property type="match status" value="1"/>
</dbReference>
<feature type="domain" description="Retroviral polymerase SH3-like" evidence="2">
    <location>
        <begin position="188"/>
        <end position="212"/>
    </location>
</feature>